<dbReference type="Pfam" id="PF13963">
    <property type="entry name" value="Transpos_assoc"/>
    <property type="match status" value="1"/>
</dbReference>
<gene>
    <name evidence="2" type="ORF">RJ639_036719</name>
</gene>
<dbReference type="AlphaFoldDB" id="A0AA88WQG0"/>
<evidence type="ECO:0000313" key="2">
    <source>
        <dbReference type="EMBL" id="KAK3031923.1"/>
    </source>
</evidence>
<accession>A0AA88WQG0</accession>
<comment type="caution">
    <text evidence="2">The sequence shown here is derived from an EMBL/GenBank/DDBJ whole genome shotgun (WGS) entry which is preliminary data.</text>
</comment>
<dbReference type="Proteomes" id="UP001188597">
    <property type="component" value="Unassembled WGS sequence"/>
</dbReference>
<dbReference type="GO" id="GO:0020037">
    <property type="term" value="F:heme binding"/>
    <property type="evidence" value="ECO:0007669"/>
    <property type="project" value="InterPro"/>
</dbReference>
<dbReference type="InterPro" id="IPR029480">
    <property type="entry name" value="Transpos_assoc"/>
</dbReference>
<proteinExistence type="predicted"/>
<evidence type="ECO:0000313" key="3">
    <source>
        <dbReference type="Proteomes" id="UP001188597"/>
    </source>
</evidence>
<sequence length="141" mass="16096">MTHRDSHETVAIALSFVLYYLADHPDVYAKVLKEGNMDKEWMCHSRESETYVVGVDMFLNFAFRNVVTRWGEILCPCRDCVNGMFQSRIACRDHMIIRGFMPNYTFWRVHGVALASSSIQNENDNEPEVAGAGLVSDSHAF</sequence>
<dbReference type="SUPFAM" id="SSF48264">
    <property type="entry name" value="Cytochrome P450"/>
    <property type="match status" value="1"/>
</dbReference>
<dbReference type="InterPro" id="IPR036396">
    <property type="entry name" value="Cyt_P450_sf"/>
</dbReference>
<dbReference type="Gene3D" id="1.10.630.10">
    <property type="entry name" value="Cytochrome P450"/>
    <property type="match status" value="1"/>
</dbReference>
<dbReference type="GO" id="GO:0016705">
    <property type="term" value="F:oxidoreductase activity, acting on paired donors, with incorporation or reduction of molecular oxygen"/>
    <property type="evidence" value="ECO:0007669"/>
    <property type="project" value="InterPro"/>
</dbReference>
<reference evidence="2" key="1">
    <citation type="submission" date="2022-12" db="EMBL/GenBank/DDBJ databases">
        <title>Draft genome assemblies for two species of Escallonia (Escalloniales).</title>
        <authorList>
            <person name="Chanderbali A."/>
            <person name="Dervinis C."/>
            <person name="Anghel I."/>
            <person name="Soltis D."/>
            <person name="Soltis P."/>
            <person name="Zapata F."/>
        </authorList>
    </citation>
    <scope>NUCLEOTIDE SEQUENCE</scope>
    <source>
        <strain evidence="2">UCBG64.0493</strain>
        <tissue evidence="2">Leaf</tissue>
    </source>
</reference>
<dbReference type="GO" id="GO:0004497">
    <property type="term" value="F:monooxygenase activity"/>
    <property type="evidence" value="ECO:0007669"/>
    <property type="project" value="InterPro"/>
</dbReference>
<name>A0AA88WQG0_9ASTE</name>
<keyword evidence="3" id="KW-1185">Reference proteome</keyword>
<dbReference type="GO" id="GO:0005506">
    <property type="term" value="F:iron ion binding"/>
    <property type="evidence" value="ECO:0007669"/>
    <property type="project" value="InterPro"/>
</dbReference>
<dbReference type="EMBL" id="JAVXUP010000289">
    <property type="protein sequence ID" value="KAK3031923.1"/>
    <property type="molecule type" value="Genomic_DNA"/>
</dbReference>
<protein>
    <recommendedName>
        <fullName evidence="1">Transposase-associated domain-containing protein</fullName>
    </recommendedName>
</protein>
<evidence type="ECO:0000259" key="1">
    <source>
        <dbReference type="Pfam" id="PF13963"/>
    </source>
</evidence>
<feature type="domain" description="Transposase-associated" evidence="1">
    <location>
        <begin position="39"/>
        <end position="111"/>
    </location>
</feature>
<organism evidence="2 3">
    <name type="scientific">Escallonia herrerae</name>
    <dbReference type="NCBI Taxonomy" id="1293975"/>
    <lineage>
        <taxon>Eukaryota</taxon>
        <taxon>Viridiplantae</taxon>
        <taxon>Streptophyta</taxon>
        <taxon>Embryophyta</taxon>
        <taxon>Tracheophyta</taxon>
        <taxon>Spermatophyta</taxon>
        <taxon>Magnoliopsida</taxon>
        <taxon>eudicotyledons</taxon>
        <taxon>Gunneridae</taxon>
        <taxon>Pentapetalae</taxon>
        <taxon>asterids</taxon>
        <taxon>campanulids</taxon>
        <taxon>Escalloniales</taxon>
        <taxon>Escalloniaceae</taxon>
        <taxon>Escallonia</taxon>
    </lineage>
</organism>